<dbReference type="PANTHER" id="PTHR11102:SF160">
    <property type="entry name" value="ERAD-ASSOCIATED E3 UBIQUITIN-PROTEIN LIGASE COMPONENT HRD3"/>
    <property type="match status" value="1"/>
</dbReference>
<proteinExistence type="predicted"/>
<dbReference type="SUPFAM" id="SSF81901">
    <property type="entry name" value="HCP-like"/>
    <property type="match status" value="2"/>
</dbReference>
<dbReference type="Pfam" id="PF08238">
    <property type="entry name" value="Sel1"/>
    <property type="match status" value="7"/>
</dbReference>
<name>A4U2M4_9PROT</name>
<evidence type="ECO:0000256" key="1">
    <source>
        <dbReference type="SAM" id="SignalP"/>
    </source>
</evidence>
<dbReference type="SMART" id="SM00671">
    <property type="entry name" value="SEL1"/>
    <property type="match status" value="5"/>
</dbReference>
<dbReference type="InterPro" id="IPR011990">
    <property type="entry name" value="TPR-like_helical_dom_sf"/>
</dbReference>
<accession>A4U2M4</accession>
<sequence>MRIAVIAAVIAAAFAGQAMAQGKPAAKSAPAAKAVTPAKPSLAQQAAEGDVAAQLELGQSLLNGGKGIKKNPTEAAQWLALAASNGKSEAAILLANGHEQGWFGKRDPAAAAEWWYRAGDLGDAEARQRFLTLYLDGQTESIGGPAGVRWLEQMAAQDNTRAILALGRIYEFGEGMVVDHAKAQRWYRIAAIAGNVEAQFRLGSMLLAEPAAWRLLFKDIGREKDNTERDRLYPTRDAAEQAAGTDRWIDIMRPGMIHGEYWLTKAALRGHPQAALMLGEAYLGGRDLPFDLGQAMRWLSAAAIAGEPHAMKLLADLAASGQGLFAPDPVRAWVNYELAASAGLKDAEDARDKLAKGMSARQLSRGRQIAGDLRGN</sequence>
<dbReference type="RefSeq" id="WP_106002568.1">
    <property type="nucleotide sequence ID" value="NZ_CP027527.1"/>
</dbReference>
<feature type="signal peptide" evidence="1">
    <location>
        <begin position="1"/>
        <end position="20"/>
    </location>
</feature>
<dbReference type="EMBL" id="CU459003">
    <property type="protein sequence ID" value="CAM77131.1"/>
    <property type="molecule type" value="Genomic_DNA"/>
</dbReference>
<dbReference type="PANTHER" id="PTHR11102">
    <property type="entry name" value="SEL-1-LIKE PROTEIN"/>
    <property type="match status" value="1"/>
</dbReference>
<dbReference type="AlphaFoldDB" id="A4U2M4"/>
<gene>
    <name evidence="2" type="ORF">MGR_1842</name>
</gene>
<keyword evidence="1" id="KW-0732">Signal</keyword>
<dbReference type="InterPro" id="IPR006597">
    <property type="entry name" value="Sel1-like"/>
</dbReference>
<protein>
    <submittedName>
        <fullName evidence="2">TPR repeat</fullName>
    </submittedName>
</protein>
<dbReference type="InterPro" id="IPR050767">
    <property type="entry name" value="Sel1_AlgK"/>
</dbReference>
<reference evidence="2" key="1">
    <citation type="journal article" date="2007" name="J. Bacteriol.">
        <title>Comparative genome analysis of four magnetotactic bacteria reveals a complex set of group-specific genes implicated in magnetosome biomineralization and function.</title>
        <authorList>
            <person name="Richter M."/>
            <person name="Kube M."/>
            <person name="Bazylinski D.A."/>
            <person name="Lombardot T."/>
            <person name="Gloeckner F.O."/>
            <person name="Reinhardt R."/>
            <person name="Schueler D."/>
        </authorList>
    </citation>
    <scope>NUCLEOTIDE SEQUENCE</scope>
    <source>
        <strain evidence="2">MSR-1</strain>
    </source>
</reference>
<evidence type="ECO:0000313" key="2">
    <source>
        <dbReference type="EMBL" id="CAM77131.1"/>
    </source>
</evidence>
<organism evidence="2">
    <name type="scientific">Magnetospirillum gryphiswaldense</name>
    <dbReference type="NCBI Taxonomy" id="55518"/>
    <lineage>
        <taxon>Bacteria</taxon>
        <taxon>Pseudomonadati</taxon>
        <taxon>Pseudomonadota</taxon>
        <taxon>Alphaproteobacteria</taxon>
        <taxon>Rhodospirillales</taxon>
        <taxon>Rhodospirillaceae</taxon>
        <taxon>Magnetospirillum</taxon>
    </lineage>
</organism>
<feature type="chain" id="PRO_5002672919" evidence="1">
    <location>
        <begin position="21"/>
        <end position="376"/>
    </location>
</feature>
<dbReference type="Gene3D" id="1.25.40.10">
    <property type="entry name" value="Tetratricopeptide repeat domain"/>
    <property type="match status" value="2"/>
</dbReference>